<sequence>MVMNSETELTASEIDARIVGGTVATRFRDTVAKYPDQVAIRSWDGDTPTDITWAEYALRACRVAAALTDAGVTRGDRVVFLITNRPEFHIADVAALLVGATPISIYNSSSPEQIAYLASHSSATYAIVENAKFLESLLSVRDQIPTLKKVAVIDTPETLPDGVLLWDDLMAHEPVELAVAALIAQPDDLATVIYTSGTTGPPKGVMLDHKGVLWTAESLMNRFGFDIAGMRMVSYLPMAHIAERNTSHYAGIMQGLEVTTCPDAGRITTYLGHSRPQIFFAVPRVWEKMYASVTSVVHADEAKGAAFDAALAIGWEASEYRARGEEIPGDLAESLITADIVLAPWRRALGLDECKVAISGAAPIPFEIFRFFRGLGLEISEIYGLSETYGPMTWTPFRVKAGTVGPAIPGTELRLGEDGEVICRGGNIFKGYLDHPEKTAEVLTADGWFHTGDIGVVDDDGYLKIVDRKKELIITAGGKNISPANLEAALKASPLIGQACVIGEGRPFLSALLVLDTEVAPVWASMHGISEPSLEALAANADIRAAIQVDVDHVNAQFSKAEGIKRFTILSAEWDADSEELTPTMKLKRRGISAKYAAEIEALYS</sequence>
<evidence type="ECO:0000256" key="1">
    <source>
        <dbReference type="ARBA" id="ARBA00022598"/>
    </source>
</evidence>
<keyword evidence="1" id="KW-0436">Ligase</keyword>
<dbReference type="Gene3D" id="3.30.300.30">
    <property type="match status" value="1"/>
</dbReference>
<dbReference type="InterPro" id="IPR020459">
    <property type="entry name" value="AMP-binding"/>
</dbReference>
<keyword evidence="3" id="KW-0443">Lipid metabolism</keyword>
<dbReference type="SUPFAM" id="SSF56801">
    <property type="entry name" value="Acetyl-CoA synthetase-like"/>
    <property type="match status" value="1"/>
</dbReference>
<gene>
    <name evidence="6" type="ORF">UFOPK2996_00413</name>
    <name evidence="7" type="ORF">UFOPK4071_00238</name>
</gene>
<evidence type="ECO:0000259" key="5">
    <source>
        <dbReference type="Pfam" id="PF00501"/>
    </source>
</evidence>
<comment type="catalytic activity">
    <reaction evidence="4">
        <text>a long-chain fatty acid + ATP + CoA = a long-chain fatty acyl-CoA + AMP + diphosphate</text>
        <dbReference type="Rhea" id="RHEA:15421"/>
        <dbReference type="ChEBI" id="CHEBI:30616"/>
        <dbReference type="ChEBI" id="CHEBI:33019"/>
        <dbReference type="ChEBI" id="CHEBI:57287"/>
        <dbReference type="ChEBI" id="CHEBI:57560"/>
        <dbReference type="ChEBI" id="CHEBI:83139"/>
        <dbReference type="ChEBI" id="CHEBI:456215"/>
        <dbReference type="EC" id="6.2.1.3"/>
    </reaction>
    <physiologicalReaction direction="left-to-right" evidence="4">
        <dbReference type="Rhea" id="RHEA:15422"/>
    </physiologicalReaction>
</comment>
<dbReference type="Pfam" id="PF23562">
    <property type="entry name" value="AMP-binding_C_3"/>
    <property type="match status" value="1"/>
</dbReference>
<reference evidence="7" key="1">
    <citation type="submission" date="2020-05" db="EMBL/GenBank/DDBJ databases">
        <authorList>
            <person name="Chiriac C."/>
            <person name="Salcher M."/>
            <person name="Ghai R."/>
            <person name="Kavagutti S V."/>
        </authorList>
    </citation>
    <scope>NUCLEOTIDE SEQUENCE</scope>
</reference>
<accession>A0A6J7PHF1</accession>
<protein>
    <submittedName>
        <fullName evidence="7">Unannotated protein</fullName>
    </submittedName>
</protein>
<feature type="domain" description="AMP-dependent synthetase/ligase" evidence="5">
    <location>
        <begin position="27"/>
        <end position="433"/>
    </location>
</feature>
<keyword evidence="2" id="KW-0276">Fatty acid metabolism</keyword>
<dbReference type="EMBL" id="CAFBPF010000015">
    <property type="protein sequence ID" value="CAB5002839.1"/>
    <property type="molecule type" value="Genomic_DNA"/>
</dbReference>
<dbReference type="GO" id="GO:0005783">
    <property type="term" value="C:endoplasmic reticulum"/>
    <property type="evidence" value="ECO:0007669"/>
    <property type="project" value="TreeGrafter"/>
</dbReference>
<evidence type="ECO:0000256" key="3">
    <source>
        <dbReference type="ARBA" id="ARBA00023098"/>
    </source>
</evidence>
<dbReference type="CDD" id="cd05907">
    <property type="entry name" value="VL_LC_FACS_like"/>
    <property type="match status" value="1"/>
</dbReference>
<organism evidence="7">
    <name type="scientific">freshwater metagenome</name>
    <dbReference type="NCBI Taxonomy" id="449393"/>
    <lineage>
        <taxon>unclassified sequences</taxon>
        <taxon>metagenomes</taxon>
        <taxon>ecological metagenomes</taxon>
    </lineage>
</organism>
<dbReference type="PROSITE" id="PS00455">
    <property type="entry name" value="AMP_BINDING"/>
    <property type="match status" value="1"/>
</dbReference>
<name>A0A6J7PHF1_9ZZZZ</name>
<dbReference type="PRINTS" id="PR00154">
    <property type="entry name" value="AMPBINDING"/>
</dbReference>
<dbReference type="Pfam" id="PF00501">
    <property type="entry name" value="AMP-binding"/>
    <property type="match status" value="1"/>
</dbReference>
<dbReference type="InterPro" id="IPR020845">
    <property type="entry name" value="AMP-binding_CS"/>
</dbReference>
<evidence type="ECO:0000313" key="6">
    <source>
        <dbReference type="EMBL" id="CAB4790666.1"/>
    </source>
</evidence>
<dbReference type="PANTHER" id="PTHR43272:SF32">
    <property type="entry name" value="AMP-DEPENDENT SYNTHETASE_LIGASE DOMAIN-CONTAINING PROTEIN"/>
    <property type="match status" value="1"/>
</dbReference>
<dbReference type="Gene3D" id="3.40.50.12780">
    <property type="entry name" value="N-terminal domain of ligase-like"/>
    <property type="match status" value="1"/>
</dbReference>
<dbReference type="AlphaFoldDB" id="A0A6J7PHF1"/>
<evidence type="ECO:0000256" key="2">
    <source>
        <dbReference type="ARBA" id="ARBA00022832"/>
    </source>
</evidence>
<evidence type="ECO:0000256" key="4">
    <source>
        <dbReference type="ARBA" id="ARBA00024484"/>
    </source>
</evidence>
<evidence type="ECO:0000313" key="7">
    <source>
        <dbReference type="EMBL" id="CAB5002839.1"/>
    </source>
</evidence>
<dbReference type="InterPro" id="IPR000873">
    <property type="entry name" value="AMP-dep_synth/lig_dom"/>
</dbReference>
<dbReference type="InterPro" id="IPR042099">
    <property type="entry name" value="ANL_N_sf"/>
</dbReference>
<dbReference type="GO" id="GO:0016020">
    <property type="term" value="C:membrane"/>
    <property type="evidence" value="ECO:0007669"/>
    <property type="project" value="TreeGrafter"/>
</dbReference>
<proteinExistence type="predicted"/>
<dbReference type="InterPro" id="IPR045851">
    <property type="entry name" value="AMP-bd_C_sf"/>
</dbReference>
<dbReference type="PANTHER" id="PTHR43272">
    <property type="entry name" value="LONG-CHAIN-FATTY-ACID--COA LIGASE"/>
    <property type="match status" value="1"/>
</dbReference>
<dbReference type="GO" id="GO:0004467">
    <property type="term" value="F:long-chain fatty acid-CoA ligase activity"/>
    <property type="evidence" value="ECO:0007669"/>
    <property type="project" value="UniProtKB-EC"/>
</dbReference>
<dbReference type="EMBL" id="CAFAAH010000035">
    <property type="protein sequence ID" value="CAB4790666.1"/>
    <property type="molecule type" value="Genomic_DNA"/>
</dbReference>